<dbReference type="CDD" id="cd06347">
    <property type="entry name" value="PBP1_ABC_LivK_ligand_binding-like"/>
    <property type="match status" value="1"/>
</dbReference>
<reference evidence="6 7" key="1">
    <citation type="submission" date="2015-07" db="EMBL/GenBank/DDBJ databases">
        <title>Genome sequence of Levilinea saccharolytica DSM 16555.</title>
        <authorList>
            <person name="Hemp J."/>
            <person name="Ward L.M."/>
            <person name="Pace L.A."/>
            <person name="Fischer W.W."/>
        </authorList>
    </citation>
    <scope>NUCLEOTIDE SEQUENCE [LARGE SCALE GENOMIC DNA]</scope>
    <source>
        <strain evidence="6 7">KIBI-1</strain>
    </source>
</reference>
<feature type="domain" description="Leucine-binding protein" evidence="5">
    <location>
        <begin position="19"/>
        <end position="366"/>
    </location>
</feature>
<comment type="caution">
    <text evidence="6">The sequence shown here is derived from an EMBL/GenBank/DDBJ whole genome shotgun (WGS) entry which is preliminary data.</text>
</comment>
<dbReference type="InterPro" id="IPR028082">
    <property type="entry name" value="Peripla_BP_I"/>
</dbReference>
<dbReference type="Gene3D" id="3.40.50.2300">
    <property type="match status" value="2"/>
</dbReference>
<dbReference type="GO" id="GO:0006865">
    <property type="term" value="P:amino acid transport"/>
    <property type="evidence" value="ECO:0007669"/>
    <property type="project" value="UniProtKB-KW"/>
</dbReference>
<keyword evidence="4" id="KW-0029">Amino-acid transport</keyword>
<dbReference type="PRINTS" id="PR00337">
    <property type="entry name" value="LEUILEVALBP"/>
</dbReference>
<accession>A0A0P6X0N6</accession>
<dbReference type="AlphaFoldDB" id="A0A0P6X0N6"/>
<dbReference type="PANTHER" id="PTHR30483">
    <property type="entry name" value="LEUCINE-SPECIFIC-BINDING PROTEIN"/>
    <property type="match status" value="1"/>
</dbReference>
<evidence type="ECO:0000256" key="1">
    <source>
        <dbReference type="ARBA" id="ARBA00010062"/>
    </source>
</evidence>
<dbReference type="Proteomes" id="UP000050501">
    <property type="component" value="Unassembled WGS sequence"/>
</dbReference>
<evidence type="ECO:0000313" key="7">
    <source>
        <dbReference type="Proteomes" id="UP000050501"/>
    </source>
</evidence>
<dbReference type="Pfam" id="PF13458">
    <property type="entry name" value="Peripla_BP_6"/>
    <property type="match status" value="1"/>
</dbReference>
<comment type="similarity">
    <text evidence="1">Belongs to the leucine-binding protein family.</text>
</comment>
<keyword evidence="7" id="KW-1185">Reference proteome</keyword>
<dbReference type="InterPro" id="IPR000709">
    <property type="entry name" value="Leu_Ile_Val-bd"/>
</dbReference>
<dbReference type="InterPro" id="IPR051010">
    <property type="entry name" value="BCAA_transport"/>
</dbReference>
<evidence type="ECO:0000256" key="2">
    <source>
        <dbReference type="ARBA" id="ARBA00022448"/>
    </source>
</evidence>
<dbReference type="SUPFAM" id="SSF53822">
    <property type="entry name" value="Periplasmic binding protein-like I"/>
    <property type="match status" value="1"/>
</dbReference>
<sequence length="380" mass="41338">MVLVLAAGLLLTGCQQEKTIKIGYVTEQTGVEAYIGQATVPALQDYIDEVNAAGGVGGYKLQLVAYDTRSEVTDAVSVTKRLIEQDRVTAVIGPSWSAAAIPMAEIADTNKVPIIATTASNVNVTVDEKGELNPFMFRVCFIDPYQGFALADYAYNELGKRKVAFLTDVASPYSVGIQRYFAEHFVELGGEVVAEEGYQTGDTEFRAQLAKVKDSGADVLVAPAYTYRDAGLIGQQMNALGLTITVMGADGWFVDDLLSMAGKELEGAYLTNGVSTDDPAFAPFNAAFEKKHNVKANIYTYYTLDAMYAIKYALDQAVQKVGSPDPVAVRDALENMKDVQVFTSKMTMEPDTHNPHNKPILIMTIKDSKWEIVKTFIPGQ</sequence>
<dbReference type="STRING" id="229921.ADN01_17555"/>
<name>A0A0P6X0N6_9CHLR</name>
<evidence type="ECO:0000256" key="3">
    <source>
        <dbReference type="ARBA" id="ARBA00022729"/>
    </source>
</evidence>
<evidence type="ECO:0000313" key="6">
    <source>
        <dbReference type="EMBL" id="KPL75793.1"/>
    </source>
</evidence>
<dbReference type="InterPro" id="IPR028081">
    <property type="entry name" value="Leu-bd"/>
</dbReference>
<proteinExistence type="inferred from homology"/>
<protein>
    <recommendedName>
        <fullName evidence="5">Leucine-binding protein domain-containing protein</fullName>
    </recommendedName>
</protein>
<dbReference type="PANTHER" id="PTHR30483:SF6">
    <property type="entry name" value="PERIPLASMIC BINDING PROTEIN OF ABC TRANSPORTER FOR NATURAL AMINO ACIDS"/>
    <property type="match status" value="1"/>
</dbReference>
<evidence type="ECO:0000256" key="4">
    <source>
        <dbReference type="ARBA" id="ARBA00022970"/>
    </source>
</evidence>
<evidence type="ECO:0000259" key="5">
    <source>
        <dbReference type="Pfam" id="PF13458"/>
    </source>
</evidence>
<keyword evidence="2" id="KW-0813">Transport</keyword>
<keyword evidence="3" id="KW-0732">Signal</keyword>
<dbReference type="EMBL" id="LGCM01000065">
    <property type="protein sequence ID" value="KPL75793.1"/>
    <property type="molecule type" value="Genomic_DNA"/>
</dbReference>
<gene>
    <name evidence="6" type="ORF">ADN01_17555</name>
</gene>
<organism evidence="6 7">
    <name type="scientific">Levilinea saccharolytica</name>
    <dbReference type="NCBI Taxonomy" id="229921"/>
    <lineage>
        <taxon>Bacteria</taxon>
        <taxon>Bacillati</taxon>
        <taxon>Chloroflexota</taxon>
        <taxon>Anaerolineae</taxon>
        <taxon>Anaerolineales</taxon>
        <taxon>Anaerolineaceae</taxon>
        <taxon>Levilinea</taxon>
    </lineage>
</organism>